<evidence type="ECO:0000313" key="11">
    <source>
        <dbReference type="Ensembl" id="ENSMLEP00000011116.1"/>
    </source>
</evidence>
<feature type="domain" description="E2F/DP family winged-helix DNA-binding" evidence="10">
    <location>
        <begin position="1"/>
        <end position="73"/>
    </location>
</feature>
<dbReference type="PANTHER" id="PTHR12548">
    <property type="entry name" value="TRANSCRIPTION FACTOR DP"/>
    <property type="match status" value="1"/>
</dbReference>
<dbReference type="Pfam" id="PF02319">
    <property type="entry name" value="WHD_E2F_TDP"/>
    <property type="match status" value="1"/>
</dbReference>
<dbReference type="Gene3D" id="1.10.10.10">
    <property type="entry name" value="Winged helix-like DNA-binding domain superfamily/Winged helix DNA-binding domain"/>
    <property type="match status" value="1"/>
</dbReference>
<keyword evidence="3 7" id="KW-0805">Transcription regulation</keyword>
<evidence type="ECO:0000256" key="8">
    <source>
        <dbReference type="SAM" id="MobiDB-lite"/>
    </source>
</evidence>
<name>A0A2K5Y6D2_MANLE</name>
<dbReference type="FunFam" id="1.10.10.10:FF:000047">
    <property type="entry name" value="Transcription factor"/>
    <property type="match status" value="1"/>
</dbReference>
<keyword evidence="6 7" id="KW-0539">Nucleus</keyword>
<comment type="subcellular location">
    <subcellularLocation>
        <location evidence="1 7">Nucleus</location>
    </subcellularLocation>
</comment>
<dbReference type="AlphaFoldDB" id="A0A2K5Y6D2"/>
<dbReference type="InterPro" id="IPR014889">
    <property type="entry name" value="Transc_factor_DP_C"/>
</dbReference>
<dbReference type="SMART" id="SM01372">
    <property type="entry name" value="E2F_TDP"/>
    <property type="match status" value="1"/>
</dbReference>
<reference evidence="11" key="1">
    <citation type="submission" date="2025-08" db="UniProtKB">
        <authorList>
            <consortium name="Ensembl"/>
        </authorList>
    </citation>
    <scope>IDENTIFICATION</scope>
</reference>
<dbReference type="GO" id="GO:0005667">
    <property type="term" value="C:transcription regulator complex"/>
    <property type="evidence" value="ECO:0007669"/>
    <property type="project" value="InterPro"/>
</dbReference>
<comment type="similarity">
    <text evidence="2 7">Belongs to the E2F/DP family.</text>
</comment>
<evidence type="ECO:0000256" key="7">
    <source>
        <dbReference type="RuleBase" id="RU003796"/>
    </source>
</evidence>
<dbReference type="Pfam" id="PF08781">
    <property type="entry name" value="DP"/>
    <property type="match status" value="1"/>
</dbReference>
<evidence type="ECO:0000256" key="1">
    <source>
        <dbReference type="ARBA" id="ARBA00004123"/>
    </source>
</evidence>
<dbReference type="Gene3D" id="1.20.140.80">
    <property type="entry name" value="Transcription factor DP"/>
    <property type="match status" value="1"/>
</dbReference>
<feature type="domain" description="Transcription factor DP C-terminal" evidence="9">
    <location>
        <begin position="80"/>
        <end position="206"/>
    </location>
</feature>
<evidence type="ECO:0000256" key="4">
    <source>
        <dbReference type="ARBA" id="ARBA00023125"/>
    </source>
</evidence>
<dbReference type="SUPFAM" id="SSF144074">
    <property type="entry name" value="E2F-DP heterodimerization region"/>
    <property type="match status" value="1"/>
</dbReference>
<dbReference type="PIRSF" id="PIRSF009404">
    <property type="entry name" value="Transcription_factor_DP"/>
    <property type="match status" value="1"/>
</dbReference>
<feature type="region of interest" description="Disordered" evidence="8">
    <location>
        <begin position="216"/>
        <end position="235"/>
    </location>
</feature>
<dbReference type="CDD" id="cd14458">
    <property type="entry name" value="DP_DD"/>
    <property type="match status" value="1"/>
</dbReference>
<dbReference type="InterPro" id="IPR036388">
    <property type="entry name" value="WH-like_DNA-bd_sf"/>
</dbReference>
<dbReference type="InterPro" id="IPR038168">
    <property type="entry name" value="TF_DP_C_sf"/>
</dbReference>
<dbReference type="GeneTree" id="ENSGT00940000154652"/>
<evidence type="ECO:0000259" key="10">
    <source>
        <dbReference type="SMART" id="SM01372"/>
    </source>
</evidence>
<dbReference type="Ensembl" id="ENSMLET00000034538.1">
    <property type="protein sequence ID" value="ENSMLEP00000011116.1"/>
    <property type="gene ID" value="ENSMLEG00000029753.1"/>
</dbReference>
<dbReference type="SMART" id="SM01138">
    <property type="entry name" value="DP"/>
    <property type="match status" value="1"/>
</dbReference>
<evidence type="ECO:0008006" key="13">
    <source>
        <dbReference type="Google" id="ProtNLM"/>
    </source>
</evidence>
<dbReference type="GO" id="GO:0000977">
    <property type="term" value="F:RNA polymerase II transcription regulatory region sequence-specific DNA binding"/>
    <property type="evidence" value="ECO:0007669"/>
    <property type="project" value="TreeGrafter"/>
</dbReference>
<dbReference type="OMA" id="YSIMVCK"/>
<dbReference type="InterPro" id="IPR015648">
    <property type="entry name" value="Transcrpt_fac_DP"/>
</dbReference>
<dbReference type="PANTHER" id="PTHR12548:SF4">
    <property type="entry name" value="TRANSCRIPTION FACTOR DP-1"/>
    <property type="match status" value="1"/>
</dbReference>
<dbReference type="InterPro" id="IPR003316">
    <property type="entry name" value="E2F_WHTH_DNA-bd_dom"/>
</dbReference>
<protein>
    <recommendedName>
        <fullName evidence="13">Transcription factor</fullName>
    </recommendedName>
</protein>
<dbReference type="InterPro" id="IPR037241">
    <property type="entry name" value="E2F-DP_heterodim"/>
</dbReference>
<dbReference type="SUPFAM" id="SSF46785">
    <property type="entry name" value="Winged helix' DNA-binding domain"/>
    <property type="match status" value="1"/>
</dbReference>
<dbReference type="Proteomes" id="UP000233140">
    <property type="component" value="Unassembled WGS sequence"/>
</dbReference>
<dbReference type="GO" id="GO:0051726">
    <property type="term" value="P:regulation of cell cycle"/>
    <property type="evidence" value="ECO:0007669"/>
    <property type="project" value="InterPro"/>
</dbReference>
<keyword evidence="4 7" id="KW-0238">DNA-binding</keyword>
<dbReference type="STRING" id="9568.ENSMLEP00000011116"/>
<evidence type="ECO:0000256" key="5">
    <source>
        <dbReference type="ARBA" id="ARBA00023163"/>
    </source>
</evidence>
<organism evidence="11 12">
    <name type="scientific">Mandrillus leucophaeus</name>
    <name type="common">Drill</name>
    <name type="synonym">Papio leucophaeus</name>
    <dbReference type="NCBI Taxonomy" id="9568"/>
    <lineage>
        <taxon>Eukaryota</taxon>
        <taxon>Metazoa</taxon>
        <taxon>Chordata</taxon>
        <taxon>Craniata</taxon>
        <taxon>Vertebrata</taxon>
        <taxon>Euteleostomi</taxon>
        <taxon>Mammalia</taxon>
        <taxon>Eutheria</taxon>
        <taxon>Euarchontoglires</taxon>
        <taxon>Primates</taxon>
        <taxon>Haplorrhini</taxon>
        <taxon>Catarrhini</taxon>
        <taxon>Cercopithecidae</taxon>
        <taxon>Cercopithecinae</taxon>
        <taxon>Mandrillus</taxon>
    </lineage>
</organism>
<keyword evidence="5 7" id="KW-0804">Transcription</keyword>
<evidence type="ECO:0000256" key="6">
    <source>
        <dbReference type="ARBA" id="ARBA00023242"/>
    </source>
</evidence>
<reference evidence="11" key="2">
    <citation type="submission" date="2025-09" db="UniProtKB">
        <authorList>
            <consortium name="Ensembl"/>
        </authorList>
    </citation>
    <scope>IDENTIFICATION</scope>
</reference>
<proteinExistence type="inferred from homology"/>
<dbReference type="GO" id="GO:0005634">
    <property type="term" value="C:nucleus"/>
    <property type="evidence" value="ECO:0007669"/>
    <property type="project" value="UniProtKB-SubCell"/>
</dbReference>
<evidence type="ECO:0000313" key="12">
    <source>
        <dbReference type="Proteomes" id="UP000233140"/>
    </source>
</evidence>
<accession>A0A2K5Y6D2</accession>
<evidence type="ECO:0000256" key="3">
    <source>
        <dbReference type="ARBA" id="ARBA00023015"/>
    </source>
</evidence>
<keyword evidence="12" id="KW-1185">Reference proteome</keyword>
<dbReference type="GO" id="GO:0000981">
    <property type="term" value="F:DNA-binding transcription factor activity, RNA polymerase II-specific"/>
    <property type="evidence" value="ECO:0007669"/>
    <property type="project" value="TreeGrafter"/>
</dbReference>
<evidence type="ECO:0000256" key="2">
    <source>
        <dbReference type="ARBA" id="ARBA00010940"/>
    </source>
</evidence>
<dbReference type="InterPro" id="IPR036390">
    <property type="entry name" value="WH_DNA-bd_sf"/>
</dbReference>
<sequence>MKVCEKVQRNGTTSYNEVGDELVSEFSAADNHILPNESGYDQNSIRRRVYDAVNVLMAMNIISKEKKEIKWIGLPTNSAQESQNLEVERQRRLERIKEKHNRHSEQQASQPLPPNLVIHLPFIIINTSKKTIIDCSIYNDNFECLFNFDNTFEIHDDTEALEQMGMACGLESGSCSAEDLKMARSLVRKALEPYVTEMAQGTFSASDLTNGAARTLATSPDGSQYSSSRVETLVS</sequence>
<evidence type="ECO:0000259" key="9">
    <source>
        <dbReference type="SMART" id="SM01138"/>
    </source>
</evidence>